<sequence length="1394" mass="156507">MYFCSRTIADTDSDETILDYAFISEENFLIVLALTSKADIISYLKSSSKEQTNVTSARTLYPEWLEPILISITADASVVSLVQNNGDILVFPIKYLIDVNWCSSNNICTEPVLIKVDVGETNPLYKLPTCAISFTSKFLNKPYIIYGNKGGGIIIVNLAIKMVTACIKCNGTIRRLEISNDKDYSYLLVTENWGAQSIILLETPKCSLRETTAHLSVEPSQRPLFQYYCLHNDSRVLAICPPTNIAYVFRSIAKYSEDAISEIKLPEKTWMINFMEKALVCVNEANNVYFLILFLSNDDGTNYKIHMTDLSEKLLGIVPLVGKTEDLEDCFLITEKQLLVFKPICSMNEVILNFLAQDYFSAPLLNQIAKKLNKDVKIMAKNILEITLKTLNTGQSDDTSRVNGALGLAMESKVEMNEIIKLLTDYNETDMIVPFLTAMCQRDSKYWNNLMEVHEIRLKKLKNQENEISEEFERELKECFYHCNASKPIISLLLKNKMWSCIFVLLSKEAFLYSEIIADYLMELNTLYDVPTNQLAKWLNLIAWSTVESRALPLLTKVITFISHVDIPSELVLFANFGKNLIPKVPTQALVLFAIATIRYLHFSKSKNLSTPDITPMILSVGSNCAVAINSDDLPVFWGEFSAGNLRVPLETRLKSKQSKPGKVFAQTPKQLMKAILHPEIITVDEPLRFVAASCGTEHVLLLTSNGQVYSYGKNQFGQCGLGHKKHVSYPVLVENTYGVAKKIVAGHYHSGLINDKNEVFLWGWAVYGQLALDLDKTKDYHSSRLVPTKVTTLPLDLKIVDIALGYCHTLFLADNGIIYGCGGISFGQLALDYEQSKGQLKYLTPIKCFSLYKLPTPEPIKLLSSNYFHSVAIGESGTIYEWGSSPHSVKLKMCLTKKFNNTVRDQIKKQFEETAESNDKEDVNCEKQNDIEKQFPVALMKKIKSDVGKDYMKISIIEKWPTTGSQIKQISAGYSHSSLITEDGQLFTWGKGLDMQLGHGNKVQKEKPSKVIEPILTDWTFVIAGRCTTTALSSCGRVYVWGRNDKYQLGLGYTKKVERKFVLRNNESKTVDLPDDNCIPKPTPIPCLQVAASQTISNSERDRLLSSFLLTADQQTLVLISRNLAKHPIPIFATVQVHIAAGDILNAVDILCQLHDKSKTNTLAPSPAPPNIKSSITSPQKSLNSHSPRVQHLETNRNTPPPTFPWNLDDKNGNSSEGLPMSPASSISIKSDDDFFDDLLEKIWNLLRIHPYRDIQTLVLLRMLEARFPIYNRLAMDSRLCRLVDPFLELPVAASPSSSVHSSESSGHRKLADMVPKDRFVALKSAKLPAANKIKALKQKSEQSSPLDQLRFYTDCGHYEKYVVESGQAKAEFAALRNKLRKCTRCASKGKVQ</sequence>
<dbReference type="Proteomes" id="UP000887576">
    <property type="component" value="Unplaced"/>
</dbReference>
<name>A0AC34Q9T5_9BILA</name>
<evidence type="ECO:0000313" key="2">
    <source>
        <dbReference type="WBParaSite" id="JU765_v2.g1426.t1"/>
    </source>
</evidence>
<protein>
    <submittedName>
        <fullName evidence="2">Uncharacterized protein</fullName>
    </submittedName>
</protein>
<reference evidence="2" key="1">
    <citation type="submission" date="2022-11" db="UniProtKB">
        <authorList>
            <consortium name="WormBaseParasite"/>
        </authorList>
    </citation>
    <scope>IDENTIFICATION</scope>
</reference>
<proteinExistence type="predicted"/>
<organism evidence="1 2">
    <name type="scientific">Panagrolaimus sp. JU765</name>
    <dbReference type="NCBI Taxonomy" id="591449"/>
    <lineage>
        <taxon>Eukaryota</taxon>
        <taxon>Metazoa</taxon>
        <taxon>Ecdysozoa</taxon>
        <taxon>Nematoda</taxon>
        <taxon>Chromadorea</taxon>
        <taxon>Rhabditida</taxon>
        <taxon>Tylenchina</taxon>
        <taxon>Panagrolaimomorpha</taxon>
        <taxon>Panagrolaimoidea</taxon>
        <taxon>Panagrolaimidae</taxon>
        <taxon>Panagrolaimus</taxon>
    </lineage>
</organism>
<accession>A0AC34Q9T5</accession>
<evidence type="ECO:0000313" key="1">
    <source>
        <dbReference type="Proteomes" id="UP000887576"/>
    </source>
</evidence>
<dbReference type="WBParaSite" id="JU765_v2.g1426.t1">
    <property type="protein sequence ID" value="JU765_v2.g1426.t1"/>
    <property type="gene ID" value="JU765_v2.g1426"/>
</dbReference>